<dbReference type="GO" id="GO:0005524">
    <property type="term" value="F:ATP binding"/>
    <property type="evidence" value="ECO:0007669"/>
    <property type="project" value="UniProtKB-KW"/>
</dbReference>
<dbReference type="GO" id="GO:0016773">
    <property type="term" value="F:phosphotransferase activity, alcohol group as acceptor"/>
    <property type="evidence" value="ECO:0007669"/>
    <property type="project" value="TreeGrafter"/>
</dbReference>
<feature type="binding site" evidence="7">
    <location>
        <position position="386"/>
    </location>
    <ligand>
        <name>ATP</name>
        <dbReference type="ChEBI" id="CHEBI:30616"/>
    </ligand>
</feature>
<dbReference type="InterPro" id="IPR024869">
    <property type="entry name" value="FAM20"/>
</dbReference>
<evidence type="ECO:0000256" key="8">
    <source>
        <dbReference type="PIRSR" id="PIRSR624869-3"/>
    </source>
</evidence>
<evidence type="ECO:0000256" key="1">
    <source>
        <dbReference type="ARBA" id="ARBA00004555"/>
    </source>
</evidence>
<evidence type="ECO:0000256" key="4">
    <source>
        <dbReference type="ARBA" id="ARBA00023157"/>
    </source>
</evidence>
<feature type="active site" evidence="6">
    <location>
        <position position="367"/>
    </location>
</feature>
<evidence type="ECO:0000259" key="9">
    <source>
        <dbReference type="Pfam" id="PF06702"/>
    </source>
</evidence>
<organism evidence="10 11">
    <name type="scientific">Cloeon dipterum</name>
    <dbReference type="NCBI Taxonomy" id="197152"/>
    <lineage>
        <taxon>Eukaryota</taxon>
        <taxon>Metazoa</taxon>
        <taxon>Ecdysozoa</taxon>
        <taxon>Arthropoda</taxon>
        <taxon>Hexapoda</taxon>
        <taxon>Insecta</taxon>
        <taxon>Pterygota</taxon>
        <taxon>Palaeoptera</taxon>
        <taxon>Ephemeroptera</taxon>
        <taxon>Pisciforma</taxon>
        <taxon>Baetidae</taxon>
        <taxon>Cloeon</taxon>
    </lineage>
</organism>
<evidence type="ECO:0000256" key="7">
    <source>
        <dbReference type="PIRSR" id="PIRSR624869-2"/>
    </source>
</evidence>
<dbReference type="PANTHER" id="PTHR12450:SF14">
    <property type="entry name" value="GLYCOSAMINOGLYCAN XYLOSYLKINASE"/>
    <property type="match status" value="1"/>
</dbReference>
<evidence type="ECO:0000256" key="3">
    <source>
        <dbReference type="ARBA" id="ARBA00023034"/>
    </source>
</evidence>
<comment type="cofactor">
    <cofactor evidence="8">
        <name>Mn(2+)</name>
        <dbReference type="ChEBI" id="CHEBI:29035"/>
    </cofactor>
</comment>
<dbReference type="InterPro" id="IPR009581">
    <property type="entry name" value="FAM20_C"/>
</dbReference>
<dbReference type="GO" id="GO:0046872">
    <property type="term" value="F:metal ion binding"/>
    <property type="evidence" value="ECO:0007669"/>
    <property type="project" value="UniProtKB-KW"/>
</dbReference>
<dbReference type="GO" id="GO:0005794">
    <property type="term" value="C:Golgi apparatus"/>
    <property type="evidence" value="ECO:0007669"/>
    <property type="project" value="UniProtKB-SubCell"/>
</dbReference>
<dbReference type="Pfam" id="PF06702">
    <property type="entry name" value="Fam20C"/>
    <property type="match status" value="1"/>
</dbReference>
<keyword evidence="8" id="KW-0479">Metal-binding</keyword>
<feature type="binding site" evidence="7">
    <location>
        <begin position="298"/>
        <end position="301"/>
    </location>
    <ligand>
        <name>ATP</name>
        <dbReference type="ChEBI" id="CHEBI:30616"/>
    </ligand>
</feature>
<keyword evidence="4" id="KW-1015">Disulfide bond</keyword>
<feature type="binding site" evidence="8">
    <location>
        <position position="386"/>
    </location>
    <ligand>
        <name>Mn(2+)</name>
        <dbReference type="ChEBI" id="CHEBI:29035"/>
    </ligand>
</feature>
<feature type="binding site" evidence="7">
    <location>
        <position position="183"/>
    </location>
    <ligand>
        <name>ATP</name>
        <dbReference type="ChEBI" id="CHEBI:30616"/>
    </ligand>
</feature>
<keyword evidence="5" id="KW-0325">Glycoprotein</keyword>
<evidence type="ECO:0000256" key="5">
    <source>
        <dbReference type="ARBA" id="ARBA00023180"/>
    </source>
</evidence>
<keyword evidence="7" id="KW-0547">Nucleotide-binding</keyword>
<keyword evidence="7" id="KW-0067">ATP-binding</keyword>
<dbReference type="Proteomes" id="UP000494165">
    <property type="component" value="Unassembled WGS sequence"/>
</dbReference>
<dbReference type="OrthoDB" id="8583677at2759"/>
<comment type="subcellular location">
    <subcellularLocation>
        <location evidence="1">Golgi apparatus</location>
    </subcellularLocation>
</comment>
<comment type="caution">
    <text evidence="10">The sequence shown here is derived from an EMBL/GenBank/DDBJ whole genome shotgun (WGS) entry which is preliminary data.</text>
</comment>
<reference evidence="10 11" key="1">
    <citation type="submission" date="2020-04" db="EMBL/GenBank/DDBJ databases">
        <authorList>
            <person name="Alioto T."/>
            <person name="Alioto T."/>
            <person name="Gomez Garrido J."/>
        </authorList>
    </citation>
    <scope>NUCLEOTIDE SEQUENCE [LARGE SCALE GENOMIC DNA]</scope>
</reference>
<protein>
    <recommendedName>
        <fullName evidence="9">FAM20 C-terminal domain-containing protein</fullName>
    </recommendedName>
</protein>
<keyword evidence="3" id="KW-0333">Golgi apparatus</keyword>
<keyword evidence="11" id="KW-1185">Reference proteome</keyword>
<keyword evidence="8" id="KW-0464">Manganese</keyword>
<dbReference type="EMBL" id="CADEPI010000058">
    <property type="protein sequence ID" value="CAB3371074.1"/>
    <property type="molecule type" value="Genomic_DNA"/>
</dbReference>
<dbReference type="PANTHER" id="PTHR12450">
    <property type="entry name" value="DENTIN MATRIX PROTEIN 4 PROTEIN FAM20"/>
    <property type="match status" value="1"/>
</dbReference>
<feature type="binding site" evidence="7">
    <location>
        <position position="199"/>
    </location>
    <ligand>
        <name>ATP</name>
        <dbReference type="ChEBI" id="CHEBI:30616"/>
    </ligand>
</feature>
<evidence type="ECO:0000256" key="2">
    <source>
        <dbReference type="ARBA" id="ARBA00006557"/>
    </source>
</evidence>
<feature type="binding site" evidence="7">
    <location>
        <position position="372"/>
    </location>
    <ligand>
        <name>ATP</name>
        <dbReference type="ChEBI" id="CHEBI:30616"/>
    </ligand>
</feature>
<evidence type="ECO:0000313" key="10">
    <source>
        <dbReference type="EMBL" id="CAB3371074.1"/>
    </source>
</evidence>
<feature type="domain" description="FAM20 C-terminal" evidence="9">
    <location>
        <begin position="264"/>
        <end position="473"/>
    </location>
</feature>
<accession>A0A8S1CSJ0</accession>
<name>A0A8S1CSJ0_9INSE</name>
<feature type="binding site" evidence="8">
    <location>
        <position position="218"/>
    </location>
    <ligand>
        <name>Mn(2+)</name>
        <dbReference type="ChEBI" id="CHEBI:29035"/>
    </ligand>
</feature>
<evidence type="ECO:0000313" key="11">
    <source>
        <dbReference type="Proteomes" id="UP000494165"/>
    </source>
</evidence>
<gene>
    <name evidence="10" type="ORF">CLODIP_2_CD08533</name>
</gene>
<evidence type="ECO:0000256" key="6">
    <source>
        <dbReference type="PIRSR" id="PIRSR624869-1"/>
    </source>
</evidence>
<sequence length="480" mass="55058">MFKPLHSYNMKRKYAATALLFLLLLVIVTNIYFIYIVVDEKTSKSNEPAKETTVELDRQKAQSAKEHQNQNFQNKDGHKMTRKYYKHQNASIIAAQQILLLTQKLPSHYLELNEQHREILHRIFYDLTPSSELSSSDVKQLTDQWVTNEEIVPESAPLLGSVLKSICNSKILKARSGRGLGTQLKILLTLEGNMTAIFKPQWYPREQIIEGPVYAGKDRHNAEVAAFHLGLILGFRKIPLAVGRKINLHREVMPVADHELLETFHQEGNNTCFDGICAYCGPHDPICAKQDILEGSLILWLPNKVKLRKIRHPWQRVYKDGKRAKWEADEKFCDYVKSQDIRKIGGLTTLLDLVDASIFDFLIDNGDRHHFEIFEKQRSTMIVMLDNGKSFGNPAIDHIDILAPLYQCCILRRTTYERLLLYTGGTLSIALEKSLQWSHISPVLTEKHLLALDRRLKIILGAISLCLQKRDENHLPPVLL</sequence>
<comment type="similarity">
    <text evidence="2">Belongs to the FAM20 family.</text>
</comment>
<dbReference type="AlphaFoldDB" id="A0A8S1CSJ0"/>
<proteinExistence type="inferred from homology"/>